<comment type="similarity">
    <text evidence="5">Belongs to the metallo-dependent hydrolases superfamily. Adenosine and AMP deaminases family. Adenine deaminase type 2 subfamily.</text>
</comment>
<dbReference type="Gene3D" id="3.20.20.140">
    <property type="entry name" value="Metal-dependent hydrolases"/>
    <property type="match status" value="1"/>
</dbReference>
<dbReference type="RefSeq" id="WP_109822461.1">
    <property type="nucleotide sequence ID" value="NZ_QGKL01000016.1"/>
</dbReference>
<keyword evidence="1 5" id="KW-0479">Metal-binding</keyword>
<feature type="active site" description="Proton donor" evidence="5">
    <location>
        <position position="197"/>
    </location>
</feature>
<dbReference type="FunFam" id="3.20.20.140:FF:000039">
    <property type="entry name" value="Adenine deaminase"/>
    <property type="match status" value="1"/>
</dbReference>
<dbReference type="InterPro" id="IPR001365">
    <property type="entry name" value="A_deaminase_dom"/>
</dbReference>
<evidence type="ECO:0000256" key="2">
    <source>
        <dbReference type="ARBA" id="ARBA00022801"/>
    </source>
</evidence>
<feature type="binding site" evidence="5">
    <location>
        <position position="16"/>
    </location>
    <ligand>
        <name>Zn(2+)</name>
        <dbReference type="ChEBI" id="CHEBI:29105"/>
        <note>catalytic</note>
    </ligand>
</feature>
<comment type="caution">
    <text evidence="7">The sequence shown here is derived from an EMBL/GenBank/DDBJ whole genome shotgun (WGS) entry which is preliminary data.</text>
</comment>
<organism evidence="7 8">
    <name type="scientific">Leucothrix arctica</name>
    <dbReference type="NCBI Taxonomy" id="1481894"/>
    <lineage>
        <taxon>Bacteria</taxon>
        <taxon>Pseudomonadati</taxon>
        <taxon>Pseudomonadota</taxon>
        <taxon>Gammaproteobacteria</taxon>
        <taxon>Thiotrichales</taxon>
        <taxon>Thiotrichaceae</taxon>
        <taxon>Leucothrix</taxon>
    </lineage>
</organism>
<dbReference type="AlphaFoldDB" id="A0A317CHD3"/>
<reference evidence="7 8" key="1">
    <citation type="submission" date="2018-05" db="EMBL/GenBank/DDBJ databases">
        <title>Leucothrix arctica sp. nov., isolated from Arctic seawater.</title>
        <authorList>
            <person name="Choi A."/>
            <person name="Baek K."/>
        </authorList>
    </citation>
    <scope>NUCLEOTIDE SEQUENCE [LARGE SCALE GENOMIC DNA]</scope>
    <source>
        <strain evidence="7 8">IMCC9719</strain>
    </source>
</reference>
<feature type="binding site" evidence="5">
    <location>
        <position position="276"/>
    </location>
    <ligand>
        <name>substrate</name>
    </ligand>
</feature>
<dbReference type="GO" id="GO:0008270">
    <property type="term" value="F:zinc ion binding"/>
    <property type="evidence" value="ECO:0007669"/>
    <property type="project" value="UniProtKB-UniRule"/>
</dbReference>
<dbReference type="SUPFAM" id="SSF51556">
    <property type="entry name" value="Metallo-dependent hydrolases"/>
    <property type="match status" value="1"/>
</dbReference>
<dbReference type="InterPro" id="IPR006330">
    <property type="entry name" value="Ado/ade_deaminase"/>
</dbReference>
<gene>
    <name evidence="7" type="ORF">DKT75_05680</name>
</gene>
<protein>
    <recommendedName>
        <fullName evidence="5">Adenine deaminase</fullName>
        <shortName evidence="5">ADE</shortName>
        <ecNumber evidence="5">3.5.4.2</ecNumber>
    </recommendedName>
    <alternativeName>
        <fullName evidence="5">Adenine aminohydrolase</fullName>
        <shortName evidence="5">AAH</shortName>
    </alternativeName>
</protein>
<comment type="function">
    <text evidence="5">Catalyzes the hydrolytic deamination of adenine to hypoxanthine. Plays an important role in the purine salvage pathway and in nitrogen catabolism.</text>
</comment>
<dbReference type="PANTHER" id="PTHR43114">
    <property type="entry name" value="ADENINE DEAMINASE"/>
    <property type="match status" value="1"/>
</dbReference>
<dbReference type="GO" id="GO:0006146">
    <property type="term" value="P:adenine catabolic process"/>
    <property type="evidence" value="ECO:0007669"/>
    <property type="project" value="UniProtKB-UniRule"/>
</dbReference>
<evidence type="ECO:0000256" key="5">
    <source>
        <dbReference type="HAMAP-Rule" id="MF_01962"/>
    </source>
</evidence>
<dbReference type="EMBL" id="QGKL01000016">
    <property type="protein sequence ID" value="PWQ97955.1"/>
    <property type="molecule type" value="Genomic_DNA"/>
</dbReference>
<dbReference type="GO" id="GO:0005829">
    <property type="term" value="C:cytosol"/>
    <property type="evidence" value="ECO:0007669"/>
    <property type="project" value="TreeGrafter"/>
</dbReference>
<dbReference type="GO" id="GO:0043103">
    <property type="term" value="P:hypoxanthine salvage"/>
    <property type="evidence" value="ECO:0007669"/>
    <property type="project" value="UniProtKB-UniRule"/>
</dbReference>
<sequence>MQTFIENMPKAELHLHIEGTFEPELMFEIAQRNGIELPFADVEALRKAYDFRRLQDFLDIYYQGMNVLREEQDYYDLTWAYITKIHSENVLHTEIFFDPQGHTARDVPFETAVNGIHRALVDGKEKLGISFGLIMCILRHLDADDAMATLEQGFLHKDKIIGLGLDSSELGHPPEKFTDVFVRAKAEGFVIVAHAGEEGPPEYVYQALDLLKVDRIDHGNRALEDDALTQRIADEGMALTVCPLSNLKLCVVEDLAAHPIKEMLHAGLKATINSDDPAYFGGYMNANFLQLAEAVDLSKADVITLARNGFESTFLPDADKQVLLDKLDAYAAAHGVTNA</sequence>
<feature type="binding site" evidence="5">
    <location>
        <position position="14"/>
    </location>
    <ligand>
        <name>Zn(2+)</name>
        <dbReference type="ChEBI" id="CHEBI:29105"/>
        <note>catalytic</note>
    </ligand>
</feature>
<feature type="binding site" evidence="5">
    <location>
        <position position="194"/>
    </location>
    <ligand>
        <name>Zn(2+)</name>
        <dbReference type="ChEBI" id="CHEBI:29105"/>
        <note>catalytic</note>
    </ligand>
</feature>
<comment type="catalytic activity">
    <reaction evidence="5">
        <text>adenine + H2O + H(+) = hypoxanthine + NH4(+)</text>
        <dbReference type="Rhea" id="RHEA:23688"/>
        <dbReference type="ChEBI" id="CHEBI:15377"/>
        <dbReference type="ChEBI" id="CHEBI:15378"/>
        <dbReference type="ChEBI" id="CHEBI:16708"/>
        <dbReference type="ChEBI" id="CHEBI:17368"/>
        <dbReference type="ChEBI" id="CHEBI:28938"/>
        <dbReference type="EC" id="3.5.4.2"/>
    </reaction>
</comment>
<dbReference type="CDD" id="cd01320">
    <property type="entry name" value="ADA"/>
    <property type="match status" value="1"/>
</dbReference>
<dbReference type="EC" id="3.5.4.2" evidence="5"/>
<keyword evidence="8" id="KW-1185">Reference proteome</keyword>
<dbReference type="InterPro" id="IPR028892">
    <property type="entry name" value="ADE"/>
</dbReference>
<dbReference type="Proteomes" id="UP000245506">
    <property type="component" value="Unassembled WGS sequence"/>
</dbReference>
<accession>A0A317CHD3</accession>
<dbReference type="OrthoDB" id="105475at2"/>
<comment type="cofactor">
    <cofactor evidence="5">
        <name>Zn(2+)</name>
        <dbReference type="ChEBI" id="CHEBI:29105"/>
    </cofactor>
    <text evidence="5">Binds 1 zinc ion per subunit.</text>
</comment>
<proteinExistence type="inferred from homology"/>
<name>A0A317CHD3_9GAMM</name>
<dbReference type="InterPro" id="IPR032466">
    <property type="entry name" value="Metal_Hydrolase"/>
</dbReference>
<dbReference type="GO" id="GO:0000034">
    <property type="term" value="F:adenine deaminase activity"/>
    <property type="evidence" value="ECO:0007669"/>
    <property type="project" value="UniProtKB-UniRule"/>
</dbReference>
<dbReference type="PANTHER" id="PTHR43114:SF6">
    <property type="entry name" value="ADENINE DEAMINASE"/>
    <property type="match status" value="1"/>
</dbReference>
<dbReference type="HAMAP" id="MF_01962">
    <property type="entry name" value="Adenine_deaminase"/>
    <property type="match status" value="1"/>
</dbReference>
<evidence type="ECO:0000313" key="7">
    <source>
        <dbReference type="EMBL" id="PWQ97955.1"/>
    </source>
</evidence>
<feature type="site" description="Important for catalytic activity" evidence="5">
    <location>
        <position position="218"/>
    </location>
</feature>
<evidence type="ECO:0000256" key="3">
    <source>
        <dbReference type="ARBA" id="ARBA00022833"/>
    </source>
</evidence>
<keyword evidence="4 5" id="KW-0546">Nucleotide metabolism</keyword>
<keyword evidence="2 5" id="KW-0378">Hydrolase</keyword>
<evidence type="ECO:0000256" key="4">
    <source>
        <dbReference type="ARBA" id="ARBA00023080"/>
    </source>
</evidence>
<evidence type="ECO:0000259" key="6">
    <source>
        <dbReference type="Pfam" id="PF00962"/>
    </source>
</evidence>
<keyword evidence="3 5" id="KW-0862">Zinc</keyword>
<dbReference type="NCBIfam" id="TIGR01430">
    <property type="entry name" value="aden_deam"/>
    <property type="match status" value="1"/>
</dbReference>
<dbReference type="Pfam" id="PF00962">
    <property type="entry name" value="A_deaminase"/>
    <property type="match status" value="1"/>
</dbReference>
<dbReference type="GO" id="GO:0009117">
    <property type="term" value="P:nucleotide metabolic process"/>
    <property type="evidence" value="ECO:0007669"/>
    <property type="project" value="UniProtKB-KW"/>
</dbReference>
<feature type="domain" description="Adenosine deaminase" evidence="6">
    <location>
        <begin position="9"/>
        <end position="329"/>
    </location>
</feature>
<evidence type="ECO:0000256" key="1">
    <source>
        <dbReference type="ARBA" id="ARBA00022723"/>
    </source>
</evidence>
<dbReference type="NCBIfam" id="NF006850">
    <property type="entry name" value="PRK09358.1-6"/>
    <property type="match status" value="1"/>
</dbReference>
<feature type="binding site" evidence="5">
    <location>
        <position position="275"/>
    </location>
    <ligand>
        <name>Zn(2+)</name>
        <dbReference type="ChEBI" id="CHEBI:29105"/>
        <note>catalytic</note>
    </ligand>
</feature>
<evidence type="ECO:0000313" key="8">
    <source>
        <dbReference type="Proteomes" id="UP000245506"/>
    </source>
</evidence>